<name>A0ABW6B765_9SPHI</name>
<dbReference type="Pfam" id="PF02687">
    <property type="entry name" value="FtsX"/>
    <property type="match status" value="2"/>
</dbReference>
<keyword evidence="4 6" id="KW-1133">Transmembrane helix</keyword>
<feature type="transmembrane region" description="Helical" evidence="6">
    <location>
        <begin position="328"/>
        <end position="358"/>
    </location>
</feature>
<dbReference type="PANTHER" id="PTHR30572:SF18">
    <property type="entry name" value="ABC-TYPE MACROLIDE FAMILY EXPORT SYSTEM PERMEASE COMPONENT 2"/>
    <property type="match status" value="1"/>
</dbReference>
<comment type="caution">
    <text evidence="9">The sequence shown here is derived from an EMBL/GenBank/DDBJ whole genome shotgun (WGS) entry which is preliminary data.</text>
</comment>
<dbReference type="Pfam" id="PF12704">
    <property type="entry name" value="MacB_PCD"/>
    <property type="match status" value="2"/>
</dbReference>
<keyword evidence="10" id="KW-1185">Reference proteome</keyword>
<dbReference type="PROSITE" id="PS51257">
    <property type="entry name" value="PROKAR_LIPOPROTEIN"/>
    <property type="match status" value="1"/>
</dbReference>
<evidence type="ECO:0000256" key="4">
    <source>
        <dbReference type="ARBA" id="ARBA00022989"/>
    </source>
</evidence>
<evidence type="ECO:0000313" key="9">
    <source>
        <dbReference type="EMBL" id="MFD2963775.1"/>
    </source>
</evidence>
<reference evidence="10" key="1">
    <citation type="journal article" date="2019" name="Int. J. Syst. Evol. Microbiol.">
        <title>The Global Catalogue of Microorganisms (GCM) 10K type strain sequencing project: providing services to taxonomists for standard genome sequencing and annotation.</title>
        <authorList>
            <consortium name="The Broad Institute Genomics Platform"/>
            <consortium name="The Broad Institute Genome Sequencing Center for Infectious Disease"/>
            <person name="Wu L."/>
            <person name="Ma J."/>
        </authorList>
    </citation>
    <scope>NUCLEOTIDE SEQUENCE [LARGE SCALE GENOMIC DNA]</scope>
    <source>
        <strain evidence="10">KCTC 23098</strain>
    </source>
</reference>
<dbReference type="PANTHER" id="PTHR30572">
    <property type="entry name" value="MEMBRANE COMPONENT OF TRANSPORTER-RELATED"/>
    <property type="match status" value="1"/>
</dbReference>
<evidence type="ECO:0000313" key="10">
    <source>
        <dbReference type="Proteomes" id="UP001597560"/>
    </source>
</evidence>
<keyword evidence="2" id="KW-1003">Cell membrane</keyword>
<dbReference type="EMBL" id="JBHUPA010000008">
    <property type="protein sequence ID" value="MFD2963775.1"/>
    <property type="molecule type" value="Genomic_DNA"/>
</dbReference>
<feature type="transmembrane region" description="Helical" evidence="6">
    <location>
        <begin position="378"/>
        <end position="402"/>
    </location>
</feature>
<dbReference type="InterPro" id="IPR025857">
    <property type="entry name" value="MacB_PCD"/>
</dbReference>
<protein>
    <submittedName>
        <fullName evidence="9">ABC transporter permease</fullName>
    </submittedName>
</protein>
<evidence type="ECO:0000256" key="3">
    <source>
        <dbReference type="ARBA" id="ARBA00022692"/>
    </source>
</evidence>
<feature type="domain" description="ABC3 transporter permease C-terminal" evidence="7">
    <location>
        <begin position="675"/>
        <end position="783"/>
    </location>
</feature>
<evidence type="ECO:0000259" key="8">
    <source>
        <dbReference type="Pfam" id="PF12704"/>
    </source>
</evidence>
<dbReference type="InterPro" id="IPR050250">
    <property type="entry name" value="Macrolide_Exporter_MacB"/>
</dbReference>
<dbReference type="Proteomes" id="UP001597560">
    <property type="component" value="Unassembled WGS sequence"/>
</dbReference>
<comment type="subcellular location">
    <subcellularLocation>
        <location evidence="1">Cell membrane</location>
        <topology evidence="1">Multi-pass membrane protein</topology>
    </subcellularLocation>
</comment>
<dbReference type="InterPro" id="IPR003838">
    <property type="entry name" value="ABC3_permease_C"/>
</dbReference>
<accession>A0ABW6B765</accession>
<feature type="transmembrane region" description="Helical" evidence="6">
    <location>
        <begin position="675"/>
        <end position="696"/>
    </location>
</feature>
<feature type="domain" description="MacB-like periplasmic core" evidence="8">
    <location>
        <begin position="21"/>
        <end position="244"/>
    </location>
</feature>
<feature type="transmembrane region" description="Helical" evidence="6">
    <location>
        <begin position="755"/>
        <end position="777"/>
    </location>
</feature>
<keyword evidence="3 6" id="KW-0812">Transmembrane</keyword>
<evidence type="ECO:0000256" key="6">
    <source>
        <dbReference type="SAM" id="Phobius"/>
    </source>
</evidence>
<proteinExistence type="predicted"/>
<organism evidence="9 10">
    <name type="scientific">Olivibacter jilunii</name>
    <dbReference type="NCBI Taxonomy" id="985016"/>
    <lineage>
        <taxon>Bacteria</taxon>
        <taxon>Pseudomonadati</taxon>
        <taxon>Bacteroidota</taxon>
        <taxon>Sphingobacteriia</taxon>
        <taxon>Sphingobacteriales</taxon>
        <taxon>Sphingobacteriaceae</taxon>
        <taxon>Olivibacter</taxon>
    </lineage>
</organism>
<feature type="domain" description="MacB-like periplasmic core" evidence="8">
    <location>
        <begin position="461"/>
        <end position="638"/>
    </location>
</feature>
<dbReference type="RefSeq" id="WP_377611909.1">
    <property type="nucleotide sequence ID" value="NZ_JBHUPA010000008.1"/>
</dbReference>
<feature type="transmembrane region" description="Helical" evidence="6">
    <location>
        <begin position="281"/>
        <end position="303"/>
    </location>
</feature>
<sequence length="794" mass="89673">MLKNYFKIAWRNISKHRPFALINVFGLSLGISCALLIFALVNYHLSFDTFHINKDRIYRITTEWHDDLISRSPGAPRPLAKAFENDFDLAEKVARFVSYGNTLVSLPGSPDNKKFQEEDGIAYVEPAFLSIFDYPLLQGNPKTVLQQANEALITERIAKKYFRNENPIGKVLKINNEADYVVKGILRNLPANTDIKQEIFLSFHSLNGTDEDKNWYGVYRGSKCYVLLNKHVSYQQAVAALTALPKKYYEGGQEKVWKFNLQPLTDIHFNTAFDGYINRSYLWALSFIGLLLLLTACINFTNLATAQAMNRAKEVGIRKVLGSKRKQLFWQFIAETTVITLFAAIVAYGIALTTLPIINRLLQSEIHVTLFTSWQMPLFIGVVILSVIFLAGSYPGLVLAGFKPIRALQSKISQKEIGGLSLRRILVIGQFTISQVLIIGIIIIASQMRYAQEADLGFDKEAIVNVPIPLPGDATKMKTLKNRLEQINGIRHVTLNFRPPATSSNSTTGVKYDNRPETETWKINMKFGDENYLSTFDIPLVAGRNVLPSDTIREFLVNETFVKKLNLSNAADVVGKKIAVNGDGYKGVIVGVMKDFYNQSFHAEKEAICLMTWTAYYFNCSIKLDGKQMSQVMSSVEQIWSDTYPEYVYSYDFFDDAIAEFYEVDHIILRLVQGFGFIAILIGCLGLYGLISFMALHKTKEIGVRKVLGASIPHILWIFGKEFTKLLLIAFIIAAPMAWWGMGRYLQDFSYRIPISWEIFISAIGITFIVASSTVAYRSYKAAIAKPIKSLRTE</sequence>
<feature type="domain" description="ABC3 transporter permease C-terminal" evidence="7">
    <location>
        <begin position="287"/>
        <end position="400"/>
    </location>
</feature>
<gene>
    <name evidence="9" type="ORF">ACFS6J_18355</name>
</gene>
<evidence type="ECO:0000256" key="1">
    <source>
        <dbReference type="ARBA" id="ARBA00004651"/>
    </source>
</evidence>
<evidence type="ECO:0000256" key="5">
    <source>
        <dbReference type="ARBA" id="ARBA00023136"/>
    </source>
</evidence>
<feature type="transmembrane region" description="Helical" evidence="6">
    <location>
        <begin position="422"/>
        <end position="445"/>
    </location>
</feature>
<keyword evidence="5 6" id="KW-0472">Membrane</keyword>
<feature type="transmembrane region" description="Helical" evidence="6">
    <location>
        <begin position="21"/>
        <end position="45"/>
    </location>
</feature>
<feature type="transmembrane region" description="Helical" evidence="6">
    <location>
        <begin position="726"/>
        <end position="743"/>
    </location>
</feature>
<evidence type="ECO:0000259" key="7">
    <source>
        <dbReference type="Pfam" id="PF02687"/>
    </source>
</evidence>
<evidence type="ECO:0000256" key="2">
    <source>
        <dbReference type="ARBA" id="ARBA00022475"/>
    </source>
</evidence>